<proteinExistence type="predicted"/>
<gene>
    <name evidence="2" type="ORF">LENED_008102</name>
</gene>
<evidence type="ECO:0000256" key="1">
    <source>
        <dbReference type="SAM" id="MobiDB-lite"/>
    </source>
</evidence>
<dbReference type="AlphaFoldDB" id="A0A1Q3EGA6"/>
<reference evidence="2 3" key="2">
    <citation type="submission" date="2017-02" db="EMBL/GenBank/DDBJ databases">
        <title>A genome survey and senescence transcriptome analysis in Lentinula edodes.</title>
        <authorList>
            <person name="Sakamoto Y."/>
            <person name="Nakade K."/>
            <person name="Sato S."/>
            <person name="Yoshida Y."/>
            <person name="Miyazaki K."/>
            <person name="Natsume S."/>
            <person name="Konno N."/>
        </authorList>
    </citation>
    <scope>NUCLEOTIDE SEQUENCE [LARGE SCALE GENOMIC DNA]</scope>
    <source>
        <strain evidence="2 3">NBRC 111202</strain>
    </source>
</reference>
<accession>A0A1Q3EGA6</accession>
<protein>
    <submittedName>
        <fullName evidence="2">Uncharacterized protein</fullName>
    </submittedName>
</protein>
<name>A0A1Q3EGA6_LENED</name>
<feature type="compositionally biased region" description="Low complexity" evidence="1">
    <location>
        <begin position="95"/>
        <end position="109"/>
    </location>
</feature>
<dbReference type="Proteomes" id="UP000188533">
    <property type="component" value="Unassembled WGS sequence"/>
</dbReference>
<organism evidence="2 3">
    <name type="scientific">Lentinula edodes</name>
    <name type="common">Shiitake mushroom</name>
    <name type="synonym">Lentinus edodes</name>
    <dbReference type="NCBI Taxonomy" id="5353"/>
    <lineage>
        <taxon>Eukaryota</taxon>
        <taxon>Fungi</taxon>
        <taxon>Dikarya</taxon>
        <taxon>Basidiomycota</taxon>
        <taxon>Agaricomycotina</taxon>
        <taxon>Agaricomycetes</taxon>
        <taxon>Agaricomycetidae</taxon>
        <taxon>Agaricales</taxon>
        <taxon>Marasmiineae</taxon>
        <taxon>Omphalotaceae</taxon>
        <taxon>Lentinula</taxon>
    </lineage>
</organism>
<evidence type="ECO:0000313" key="2">
    <source>
        <dbReference type="EMBL" id="GAW06199.1"/>
    </source>
</evidence>
<reference evidence="2 3" key="1">
    <citation type="submission" date="2016-08" db="EMBL/GenBank/DDBJ databases">
        <authorList>
            <consortium name="Lentinula edodes genome sequencing consortium"/>
            <person name="Sakamoto Y."/>
            <person name="Nakade K."/>
            <person name="Sato S."/>
            <person name="Yoshida Y."/>
            <person name="Miyazaki K."/>
            <person name="Natsume S."/>
            <person name="Konno N."/>
        </authorList>
    </citation>
    <scope>NUCLEOTIDE SEQUENCE [LARGE SCALE GENOMIC DNA]</scope>
    <source>
        <strain evidence="2 3">NBRC 111202</strain>
    </source>
</reference>
<keyword evidence="3" id="KW-1185">Reference proteome</keyword>
<evidence type="ECO:0000313" key="3">
    <source>
        <dbReference type="Proteomes" id="UP000188533"/>
    </source>
</evidence>
<feature type="region of interest" description="Disordered" evidence="1">
    <location>
        <begin position="87"/>
        <end position="109"/>
    </location>
</feature>
<sequence length="109" mass="12504">MMMEEATQSRDRKLRLREFGLCCHITLHIPPTAVASSCRQWHIQDYSAKVWLILLAQKRTRHGSANGRSWNKLHELIPSKSWNYSANEDRPPHMSSSSSNSSFSAFGFV</sequence>
<comment type="caution">
    <text evidence="2">The sequence shown here is derived from an EMBL/GenBank/DDBJ whole genome shotgun (WGS) entry which is preliminary data.</text>
</comment>
<dbReference type="EMBL" id="BDGU01000304">
    <property type="protein sequence ID" value="GAW06199.1"/>
    <property type="molecule type" value="Genomic_DNA"/>
</dbReference>